<evidence type="ECO:0008006" key="4">
    <source>
        <dbReference type="Google" id="ProtNLM"/>
    </source>
</evidence>
<reference evidence="2 3" key="1">
    <citation type="submission" date="2023-01" db="EMBL/GenBank/DDBJ databases">
        <title>Analysis of 21 Apiospora genomes using comparative genomics revels a genus with tremendous synthesis potential of carbohydrate active enzymes and secondary metabolites.</title>
        <authorList>
            <person name="Sorensen T."/>
        </authorList>
    </citation>
    <scope>NUCLEOTIDE SEQUENCE [LARGE SCALE GENOMIC DNA]</scope>
    <source>
        <strain evidence="2 3">CBS 20057</strain>
    </source>
</reference>
<sequence length="82" mass="8597">MKIPSAQPESTSAKEAGSTVEVDNCPKLSSAVDTAVSETKTSDALHAVEGSPSVKTADNKKEEEPEQVSTDDYGTGWLCVIL</sequence>
<evidence type="ECO:0000313" key="2">
    <source>
        <dbReference type="EMBL" id="KAK8015695.1"/>
    </source>
</evidence>
<evidence type="ECO:0000256" key="1">
    <source>
        <dbReference type="SAM" id="MobiDB-lite"/>
    </source>
</evidence>
<evidence type="ECO:0000313" key="3">
    <source>
        <dbReference type="Proteomes" id="UP001396898"/>
    </source>
</evidence>
<name>A0ABR1RMG2_9PEZI</name>
<dbReference type="EMBL" id="JAQQWI010000012">
    <property type="protein sequence ID" value="KAK8015695.1"/>
    <property type="molecule type" value="Genomic_DNA"/>
</dbReference>
<organism evidence="2 3">
    <name type="scientific">Apiospora marii</name>
    <dbReference type="NCBI Taxonomy" id="335849"/>
    <lineage>
        <taxon>Eukaryota</taxon>
        <taxon>Fungi</taxon>
        <taxon>Dikarya</taxon>
        <taxon>Ascomycota</taxon>
        <taxon>Pezizomycotina</taxon>
        <taxon>Sordariomycetes</taxon>
        <taxon>Xylariomycetidae</taxon>
        <taxon>Amphisphaeriales</taxon>
        <taxon>Apiosporaceae</taxon>
        <taxon>Apiospora</taxon>
    </lineage>
</organism>
<keyword evidence="3" id="KW-1185">Reference proteome</keyword>
<dbReference type="Proteomes" id="UP001396898">
    <property type="component" value="Unassembled WGS sequence"/>
</dbReference>
<comment type="caution">
    <text evidence="2">The sequence shown here is derived from an EMBL/GenBank/DDBJ whole genome shotgun (WGS) entry which is preliminary data.</text>
</comment>
<proteinExistence type="predicted"/>
<feature type="region of interest" description="Disordered" evidence="1">
    <location>
        <begin position="1"/>
        <end position="71"/>
    </location>
</feature>
<protein>
    <recommendedName>
        <fullName evidence="4">Pheromone</fullName>
    </recommendedName>
</protein>
<gene>
    <name evidence="2" type="ORF">PG991_008583</name>
</gene>
<accession>A0ABR1RMG2</accession>